<comment type="subcellular location">
    <subcellularLocation>
        <location evidence="4">Plastid</location>
        <location evidence="4">Chloroplast</location>
    </subcellularLocation>
</comment>
<keyword evidence="2 4" id="KW-0689">Ribosomal protein</keyword>
<dbReference type="Gene3D" id="1.10.287.610">
    <property type="entry name" value="Helix hairpin bin"/>
    <property type="match status" value="1"/>
</dbReference>
<organism evidence="6">
    <name type="scientific">Lepocinclis playfairiana</name>
    <dbReference type="NCBI Taxonomy" id="1403386"/>
    <lineage>
        <taxon>Eukaryota</taxon>
        <taxon>Discoba</taxon>
        <taxon>Euglenozoa</taxon>
        <taxon>Euglenida</taxon>
        <taxon>Spirocuta</taxon>
        <taxon>Euglenophyceae</taxon>
        <taxon>Euglenales</taxon>
        <taxon>Phacaceae</taxon>
        <taxon>Lepocinclis</taxon>
    </lineage>
</organism>
<dbReference type="AlphaFoldDB" id="A0A3G3LLG3"/>
<dbReference type="PRINTS" id="PR00395">
    <property type="entry name" value="RIBOSOMALS2"/>
</dbReference>
<dbReference type="Gene3D" id="3.40.50.10490">
    <property type="entry name" value="Glucose-6-phosphate isomerase like protein, domain 1"/>
    <property type="match status" value="1"/>
</dbReference>
<sequence>MITLEDMLNASVHLGHPVKQWNPKMSPFIYGERNGIHLIDVVQTIICLAKADEFLTKSAREKKTFLFVGTKKQFNGIIKTCAKNCGSFYITQRWLGGTLTNWSTIKGSINKLRLLDKDENGKRLTKKEILIVKKRKDKLEKFLSGVKEMQKLPDVVILVGQIKDLNAVKECLRLNIPIVSILDTNCNPNLTDFIIPANDDSVASVSLILNELCKSISEKLTYYKKLFRNDRL</sequence>
<dbReference type="GO" id="GO:0003735">
    <property type="term" value="F:structural constituent of ribosome"/>
    <property type="evidence" value="ECO:0007669"/>
    <property type="project" value="InterPro"/>
</dbReference>
<keyword evidence="6" id="KW-0150">Chloroplast</keyword>
<dbReference type="CDD" id="cd01425">
    <property type="entry name" value="RPS2"/>
    <property type="match status" value="1"/>
</dbReference>
<name>A0A3G3LLG3_9EUGL</name>
<accession>A0A3G3LLG3</accession>
<comment type="similarity">
    <text evidence="1 4 5">Belongs to the universal ribosomal protein uS2 family.</text>
</comment>
<dbReference type="GO" id="GO:0005763">
    <property type="term" value="C:mitochondrial small ribosomal subunit"/>
    <property type="evidence" value="ECO:0007669"/>
    <property type="project" value="TreeGrafter"/>
</dbReference>
<keyword evidence="3 4" id="KW-0687">Ribonucleoprotein</keyword>
<dbReference type="NCBIfam" id="TIGR01011">
    <property type="entry name" value="rpsB_bact"/>
    <property type="match status" value="1"/>
</dbReference>
<protein>
    <recommendedName>
        <fullName evidence="4">Small ribosomal subunit protein uS2c</fullName>
    </recommendedName>
</protein>
<reference evidence="6" key="1">
    <citation type="journal article" date="2018" name="Sci. Rep.">
        <title>Dynamic evolution of inverted repeats in Euglenophyta plastid genomes.</title>
        <authorList>
            <person name="Karnkowska A."/>
            <person name="Bennett M.S."/>
            <person name="Triemer R.E."/>
        </authorList>
    </citation>
    <scope>NUCLEOTIDE SEQUENCE</scope>
</reference>
<geneLocation type="chloroplast" evidence="6"/>
<dbReference type="SUPFAM" id="SSF52313">
    <property type="entry name" value="Ribosomal protein S2"/>
    <property type="match status" value="1"/>
</dbReference>
<proteinExistence type="inferred from homology"/>
<gene>
    <name evidence="4" type="primary">rps2</name>
</gene>
<evidence type="ECO:0000256" key="1">
    <source>
        <dbReference type="ARBA" id="ARBA00006242"/>
    </source>
</evidence>
<dbReference type="InterPro" id="IPR023591">
    <property type="entry name" value="Ribosomal_uS2_flav_dom_sf"/>
</dbReference>
<dbReference type="HAMAP" id="MF_00291_B">
    <property type="entry name" value="Ribosomal_uS2_B"/>
    <property type="match status" value="1"/>
</dbReference>
<dbReference type="InterPro" id="IPR005706">
    <property type="entry name" value="Ribosomal_uS2_bac/mit/plastid"/>
</dbReference>
<dbReference type="PROSITE" id="PS00962">
    <property type="entry name" value="RIBOSOMAL_S2_1"/>
    <property type="match status" value="1"/>
</dbReference>
<evidence type="ECO:0000256" key="4">
    <source>
        <dbReference type="HAMAP-Rule" id="MF_00291"/>
    </source>
</evidence>
<evidence type="ECO:0000313" key="6">
    <source>
        <dbReference type="EMBL" id="AYQ93553.1"/>
    </source>
</evidence>
<dbReference type="PROSITE" id="PS00963">
    <property type="entry name" value="RIBOSOMAL_S2_2"/>
    <property type="match status" value="1"/>
</dbReference>
<keyword evidence="6" id="KW-0934">Plastid</keyword>
<evidence type="ECO:0000256" key="3">
    <source>
        <dbReference type="ARBA" id="ARBA00023274"/>
    </source>
</evidence>
<dbReference type="EMBL" id="MH898671">
    <property type="protein sequence ID" value="AYQ93553.1"/>
    <property type="molecule type" value="Genomic_DNA"/>
</dbReference>
<dbReference type="Pfam" id="PF00318">
    <property type="entry name" value="Ribosomal_S2"/>
    <property type="match status" value="1"/>
</dbReference>
<evidence type="ECO:0000256" key="5">
    <source>
        <dbReference type="RuleBase" id="RU003631"/>
    </source>
</evidence>
<dbReference type="InterPro" id="IPR001865">
    <property type="entry name" value="Ribosomal_uS2"/>
</dbReference>
<dbReference type="InterPro" id="IPR018130">
    <property type="entry name" value="Ribosomal_uS2_CS"/>
</dbReference>
<dbReference type="PANTHER" id="PTHR12534">
    <property type="entry name" value="30S RIBOSOMAL PROTEIN S2 PROKARYOTIC AND ORGANELLAR"/>
    <property type="match status" value="1"/>
</dbReference>
<evidence type="ECO:0000256" key="2">
    <source>
        <dbReference type="ARBA" id="ARBA00022980"/>
    </source>
</evidence>
<dbReference type="GO" id="GO:0009507">
    <property type="term" value="C:chloroplast"/>
    <property type="evidence" value="ECO:0007669"/>
    <property type="project" value="UniProtKB-SubCell"/>
</dbReference>
<dbReference type="PANTHER" id="PTHR12534:SF0">
    <property type="entry name" value="SMALL RIBOSOMAL SUBUNIT PROTEIN US2M"/>
    <property type="match status" value="1"/>
</dbReference>
<dbReference type="GO" id="GO:0006412">
    <property type="term" value="P:translation"/>
    <property type="evidence" value="ECO:0007669"/>
    <property type="project" value="UniProtKB-UniRule"/>
</dbReference>